<dbReference type="GO" id="GO:0006355">
    <property type="term" value="P:regulation of DNA-templated transcription"/>
    <property type="evidence" value="ECO:0007669"/>
    <property type="project" value="InterPro"/>
</dbReference>
<dbReference type="RefSeq" id="WP_186557981.1">
    <property type="nucleotide sequence ID" value="NZ_JACNMF010000001.1"/>
</dbReference>
<keyword evidence="7" id="KW-1185">Reference proteome</keyword>
<protein>
    <submittedName>
        <fullName evidence="6">Response regulator transcription factor</fullName>
    </submittedName>
</protein>
<evidence type="ECO:0000259" key="4">
    <source>
        <dbReference type="PROSITE" id="PS50043"/>
    </source>
</evidence>
<dbReference type="InterPro" id="IPR036388">
    <property type="entry name" value="WH-like_DNA-bd_sf"/>
</dbReference>
<dbReference type="InterPro" id="IPR039420">
    <property type="entry name" value="WalR-like"/>
</dbReference>
<feature type="domain" description="Response regulatory" evidence="5">
    <location>
        <begin position="7"/>
        <end position="127"/>
    </location>
</feature>
<dbReference type="EMBL" id="JACNMF010000001">
    <property type="protein sequence ID" value="MBC3756969.1"/>
    <property type="molecule type" value="Genomic_DNA"/>
</dbReference>
<accession>A0A923KHN0</accession>
<keyword evidence="1 3" id="KW-0597">Phosphoprotein</keyword>
<dbReference type="Proteomes" id="UP000656244">
    <property type="component" value="Unassembled WGS sequence"/>
</dbReference>
<evidence type="ECO:0000256" key="1">
    <source>
        <dbReference type="ARBA" id="ARBA00022553"/>
    </source>
</evidence>
<dbReference type="Gene3D" id="3.40.50.2300">
    <property type="match status" value="1"/>
</dbReference>
<dbReference type="CDD" id="cd06170">
    <property type="entry name" value="LuxR_C_like"/>
    <property type="match status" value="1"/>
</dbReference>
<dbReference type="GO" id="GO:0003677">
    <property type="term" value="F:DNA binding"/>
    <property type="evidence" value="ECO:0007669"/>
    <property type="project" value="UniProtKB-KW"/>
</dbReference>
<dbReference type="InterPro" id="IPR011006">
    <property type="entry name" value="CheY-like_superfamily"/>
</dbReference>
<dbReference type="PROSITE" id="PS50110">
    <property type="entry name" value="RESPONSE_REGULATORY"/>
    <property type="match status" value="1"/>
</dbReference>
<dbReference type="PANTHER" id="PTHR43214:SF43">
    <property type="entry name" value="TWO-COMPONENT RESPONSE REGULATOR"/>
    <property type="match status" value="1"/>
</dbReference>
<evidence type="ECO:0000313" key="6">
    <source>
        <dbReference type="EMBL" id="MBC3756969.1"/>
    </source>
</evidence>
<evidence type="ECO:0000313" key="7">
    <source>
        <dbReference type="Proteomes" id="UP000656244"/>
    </source>
</evidence>
<dbReference type="GO" id="GO:0000160">
    <property type="term" value="P:phosphorelay signal transduction system"/>
    <property type="evidence" value="ECO:0007669"/>
    <property type="project" value="InterPro"/>
</dbReference>
<dbReference type="CDD" id="cd17535">
    <property type="entry name" value="REC_NarL-like"/>
    <property type="match status" value="1"/>
</dbReference>
<dbReference type="Pfam" id="PF00072">
    <property type="entry name" value="Response_reg"/>
    <property type="match status" value="1"/>
</dbReference>
<dbReference type="SUPFAM" id="SSF52172">
    <property type="entry name" value="CheY-like"/>
    <property type="match status" value="1"/>
</dbReference>
<proteinExistence type="predicted"/>
<dbReference type="Pfam" id="PF00196">
    <property type="entry name" value="GerE"/>
    <property type="match status" value="1"/>
</dbReference>
<dbReference type="SMART" id="SM00448">
    <property type="entry name" value="REC"/>
    <property type="match status" value="1"/>
</dbReference>
<dbReference type="PROSITE" id="PS50043">
    <property type="entry name" value="HTH_LUXR_2"/>
    <property type="match status" value="1"/>
</dbReference>
<sequence length="215" mass="24259">MKTFKSDILIVDDSVIFSQGMVALLEEFPDYVSSIKVAHNYQQALSILATKTVSTLILDLNFESEDYNGFDIARKVKAFHPKVKIIILTQEAKIDNYEVLFNDINVDGYLDKQLGIEETLEALTAVANDERYIDKNIRAMLEIGKWLNISKREKDVIGLLSAGLTQKEIAEQLNISSRTVETHIKNLTTKMGAKNTAHLVSIYTKYRSGNRENGI</sequence>
<dbReference type="InterPro" id="IPR001789">
    <property type="entry name" value="Sig_transdc_resp-reg_receiver"/>
</dbReference>
<keyword evidence="2" id="KW-0238">DNA-binding</keyword>
<dbReference type="AlphaFoldDB" id="A0A923KHN0"/>
<dbReference type="PANTHER" id="PTHR43214">
    <property type="entry name" value="TWO-COMPONENT RESPONSE REGULATOR"/>
    <property type="match status" value="1"/>
</dbReference>
<feature type="domain" description="HTH luxR-type" evidence="4">
    <location>
        <begin position="142"/>
        <end position="207"/>
    </location>
</feature>
<evidence type="ECO:0000256" key="3">
    <source>
        <dbReference type="PROSITE-ProRule" id="PRU00169"/>
    </source>
</evidence>
<dbReference type="Gene3D" id="1.10.10.10">
    <property type="entry name" value="Winged helix-like DNA-binding domain superfamily/Winged helix DNA-binding domain"/>
    <property type="match status" value="1"/>
</dbReference>
<comment type="caution">
    <text evidence="6">The sequence shown here is derived from an EMBL/GenBank/DDBJ whole genome shotgun (WGS) entry which is preliminary data.</text>
</comment>
<evidence type="ECO:0000256" key="2">
    <source>
        <dbReference type="ARBA" id="ARBA00023125"/>
    </source>
</evidence>
<organism evidence="6 7">
    <name type="scientific">Hyunsoonleella aquatilis</name>
    <dbReference type="NCBI Taxonomy" id="2762758"/>
    <lineage>
        <taxon>Bacteria</taxon>
        <taxon>Pseudomonadati</taxon>
        <taxon>Bacteroidota</taxon>
        <taxon>Flavobacteriia</taxon>
        <taxon>Flavobacteriales</taxon>
        <taxon>Flavobacteriaceae</taxon>
    </lineage>
</organism>
<reference evidence="6" key="1">
    <citation type="submission" date="2020-08" db="EMBL/GenBank/DDBJ databases">
        <title>Hyunsoonleella sp. strain SJ7 genome sequencing and assembly.</title>
        <authorList>
            <person name="Kim I."/>
        </authorList>
    </citation>
    <scope>NUCLEOTIDE SEQUENCE</scope>
    <source>
        <strain evidence="6">SJ7</strain>
    </source>
</reference>
<dbReference type="InterPro" id="IPR000792">
    <property type="entry name" value="Tscrpt_reg_LuxR_C"/>
</dbReference>
<dbReference type="PRINTS" id="PR00038">
    <property type="entry name" value="HTHLUXR"/>
</dbReference>
<evidence type="ECO:0000259" key="5">
    <source>
        <dbReference type="PROSITE" id="PS50110"/>
    </source>
</evidence>
<dbReference type="InterPro" id="IPR016032">
    <property type="entry name" value="Sig_transdc_resp-reg_C-effctor"/>
</dbReference>
<feature type="modified residue" description="4-aspartylphosphate" evidence="3">
    <location>
        <position position="59"/>
    </location>
</feature>
<dbReference type="SUPFAM" id="SSF46894">
    <property type="entry name" value="C-terminal effector domain of the bipartite response regulators"/>
    <property type="match status" value="1"/>
</dbReference>
<dbReference type="InterPro" id="IPR058245">
    <property type="entry name" value="NreC/VraR/RcsB-like_REC"/>
</dbReference>
<name>A0A923KHN0_9FLAO</name>
<gene>
    <name evidence="6" type="ORF">H7U19_01040</name>
</gene>
<dbReference type="SMART" id="SM00421">
    <property type="entry name" value="HTH_LUXR"/>
    <property type="match status" value="1"/>
</dbReference>